<proteinExistence type="predicted"/>
<protein>
    <submittedName>
        <fullName evidence="1">Uncharacterized protein</fullName>
    </submittedName>
</protein>
<accession>A0A931CF80</accession>
<organism evidence="1 2">
    <name type="scientific">Actinoplanes aureus</name>
    <dbReference type="NCBI Taxonomy" id="2792083"/>
    <lineage>
        <taxon>Bacteria</taxon>
        <taxon>Bacillati</taxon>
        <taxon>Actinomycetota</taxon>
        <taxon>Actinomycetes</taxon>
        <taxon>Micromonosporales</taxon>
        <taxon>Micromonosporaceae</taxon>
        <taxon>Actinoplanes</taxon>
    </lineage>
</organism>
<name>A0A931CF80_9ACTN</name>
<dbReference type="Proteomes" id="UP000598146">
    <property type="component" value="Unassembled WGS sequence"/>
</dbReference>
<evidence type="ECO:0000313" key="1">
    <source>
        <dbReference type="EMBL" id="MBG0569019.1"/>
    </source>
</evidence>
<dbReference type="EMBL" id="JADQTO010000050">
    <property type="protein sequence ID" value="MBG0569019.1"/>
    <property type="molecule type" value="Genomic_DNA"/>
</dbReference>
<evidence type="ECO:0000313" key="2">
    <source>
        <dbReference type="Proteomes" id="UP000598146"/>
    </source>
</evidence>
<keyword evidence="2" id="KW-1185">Reference proteome</keyword>
<gene>
    <name evidence="1" type="ORF">I4J89_47175</name>
</gene>
<dbReference type="AlphaFoldDB" id="A0A931CF80"/>
<dbReference type="RefSeq" id="WP_196420785.1">
    <property type="nucleotide sequence ID" value="NZ_JADQTO010000050.1"/>
</dbReference>
<comment type="caution">
    <text evidence="1">The sequence shown here is derived from an EMBL/GenBank/DDBJ whole genome shotgun (WGS) entry which is preliminary data.</text>
</comment>
<reference evidence="1" key="1">
    <citation type="submission" date="2020-11" db="EMBL/GenBank/DDBJ databases">
        <title>Isolation and identification of active actinomycetes.</title>
        <authorList>
            <person name="Sun X."/>
        </authorList>
    </citation>
    <scope>NUCLEOTIDE SEQUENCE</scope>
    <source>
        <strain evidence="1">NEAU-A11</strain>
    </source>
</reference>
<sequence>MSDGEVDEYLPLPNSIGHPWISVGTSRVLLESQEDIYLARFYFELWNGPPPPLDSADWPINEDIVLYLPSGRIAVYEFTSAQQDVFNVEGSGHYHVRLAWRAGTHDFEVVKPQAFALVQFWVADAGSEPAE</sequence>